<dbReference type="InterPro" id="IPR044999">
    <property type="entry name" value="CbbY-like"/>
</dbReference>
<dbReference type="AlphaFoldDB" id="A0A1Y1IPN8"/>
<evidence type="ECO:0000313" key="1">
    <source>
        <dbReference type="EMBL" id="GAQ90108.1"/>
    </source>
</evidence>
<dbReference type="InterPro" id="IPR023198">
    <property type="entry name" value="PGP-like_dom2"/>
</dbReference>
<proteinExistence type="predicted"/>
<accession>A0A1Y1IPN8</accession>
<reference evidence="1 2" key="1">
    <citation type="journal article" date="2014" name="Nat. Commun.">
        <title>Klebsormidium flaccidum genome reveals primary factors for plant terrestrial adaptation.</title>
        <authorList>
            <person name="Hori K."/>
            <person name="Maruyama F."/>
            <person name="Fujisawa T."/>
            <person name="Togashi T."/>
            <person name="Yamamoto N."/>
            <person name="Seo M."/>
            <person name="Sato S."/>
            <person name="Yamada T."/>
            <person name="Mori H."/>
            <person name="Tajima N."/>
            <person name="Moriyama T."/>
            <person name="Ikeuchi M."/>
            <person name="Watanabe M."/>
            <person name="Wada H."/>
            <person name="Kobayashi K."/>
            <person name="Saito M."/>
            <person name="Masuda T."/>
            <person name="Sasaki-Sekimoto Y."/>
            <person name="Mashiguchi K."/>
            <person name="Awai K."/>
            <person name="Shimojima M."/>
            <person name="Masuda S."/>
            <person name="Iwai M."/>
            <person name="Nobusawa T."/>
            <person name="Narise T."/>
            <person name="Kondo S."/>
            <person name="Saito H."/>
            <person name="Sato R."/>
            <person name="Murakawa M."/>
            <person name="Ihara Y."/>
            <person name="Oshima-Yamada Y."/>
            <person name="Ohtaka K."/>
            <person name="Satoh M."/>
            <person name="Sonobe K."/>
            <person name="Ishii M."/>
            <person name="Ohtani R."/>
            <person name="Kanamori-Sato M."/>
            <person name="Honoki R."/>
            <person name="Miyazaki D."/>
            <person name="Mochizuki H."/>
            <person name="Umetsu J."/>
            <person name="Higashi K."/>
            <person name="Shibata D."/>
            <person name="Kamiya Y."/>
            <person name="Sato N."/>
            <person name="Nakamura Y."/>
            <person name="Tabata S."/>
            <person name="Ida S."/>
            <person name="Kurokawa K."/>
            <person name="Ohta H."/>
        </authorList>
    </citation>
    <scope>NUCLEOTIDE SEQUENCE [LARGE SCALE GENOMIC DNA]</scope>
    <source>
        <strain evidence="1 2">NIES-2285</strain>
    </source>
</reference>
<dbReference type="PANTHER" id="PTHR42896:SF3">
    <property type="entry name" value="PROTEIN, PUTATIVE, EXPRESSED-RELATED"/>
    <property type="match status" value="1"/>
</dbReference>
<evidence type="ECO:0000313" key="2">
    <source>
        <dbReference type="Proteomes" id="UP000054558"/>
    </source>
</evidence>
<name>A0A1Y1IPN8_KLENI</name>
<evidence type="ECO:0008006" key="3">
    <source>
        <dbReference type="Google" id="ProtNLM"/>
    </source>
</evidence>
<organism evidence="1 2">
    <name type="scientific">Klebsormidium nitens</name>
    <name type="common">Green alga</name>
    <name type="synonym">Ulothrix nitens</name>
    <dbReference type="NCBI Taxonomy" id="105231"/>
    <lineage>
        <taxon>Eukaryota</taxon>
        <taxon>Viridiplantae</taxon>
        <taxon>Streptophyta</taxon>
        <taxon>Klebsormidiophyceae</taxon>
        <taxon>Klebsormidiales</taxon>
        <taxon>Klebsormidiaceae</taxon>
        <taxon>Klebsormidium</taxon>
    </lineage>
</organism>
<dbReference type="Proteomes" id="UP000054558">
    <property type="component" value="Unassembled WGS sequence"/>
</dbReference>
<dbReference type="Gene3D" id="3.40.50.1000">
    <property type="entry name" value="HAD superfamily/HAD-like"/>
    <property type="match status" value="2"/>
</dbReference>
<dbReference type="OrthoDB" id="545219at2759"/>
<dbReference type="EMBL" id="DF237550">
    <property type="protein sequence ID" value="GAQ90108.1"/>
    <property type="molecule type" value="Genomic_DNA"/>
</dbReference>
<dbReference type="PANTHER" id="PTHR42896">
    <property type="entry name" value="XYLULOSE-1,5-BISPHOSPHATE (XUBP) PHOSPHATASE"/>
    <property type="match status" value="1"/>
</dbReference>
<keyword evidence="2" id="KW-1185">Reference proteome</keyword>
<dbReference type="GO" id="GO:0016787">
    <property type="term" value="F:hydrolase activity"/>
    <property type="evidence" value="ECO:0007669"/>
    <property type="project" value="InterPro"/>
</dbReference>
<dbReference type="InterPro" id="IPR036412">
    <property type="entry name" value="HAD-like_sf"/>
</dbReference>
<sequence length="306" mass="33204">MDSLRKAKERQRNMAVVFEIEGVLTDIHRRANREAYNLSFKDLDLDCANWTEPVYKDLYRSVGGDEERMLQVFFDRIGWPLAVPTSERKTFTRKCLEIKKKHLESFIEAGRLPLRPGVAEFVQEAASEGVALVILGVSSRIGYDATRKLVEGLGDAVRVLSDEDVRASTYAQVAAGEGALAGIDNMLARQLAEAVNAEKQRLAEMVAEKLKLTVDLDTGGKSEEALLALRAAAELAGTPVGRCVLLAGSHVGVQAAARISMPCVVVKSSYTAGAEFPGALATYGDYGMGSGVTLAKLRRGLEKFHS</sequence>
<gene>
    <name evidence="1" type="ORF">KFL_006010040</name>
</gene>
<dbReference type="OMA" id="DCANWSE"/>
<dbReference type="InterPro" id="IPR023214">
    <property type="entry name" value="HAD_sf"/>
</dbReference>
<dbReference type="Gene3D" id="1.10.150.240">
    <property type="entry name" value="Putative phosphatase, domain 2"/>
    <property type="match status" value="1"/>
</dbReference>
<dbReference type="SUPFAM" id="SSF56784">
    <property type="entry name" value="HAD-like"/>
    <property type="match status" value="1"/>
</dbReference>
<protein>
    <recommendedName>
        <fullName evidence="3">Haloacid dehalogenase-like hydrolase (HAD) superfamily protein</fullName>
    </recommendedName>
</protein>